<feature type="binding site" evidence="8">
    <location>
        <position position="115"/>
    </location>
    <ligand>
        <name>FMN</name>
        <dbReference type="ChEBI" id="CHEBI:58210"/>
    </ligand>
</feature>
<keyword evidence="8" id="KW-0288">FMN</keyword>
<feature type="binding site" evidence="8">
    <location>
        <position position="137"/>
    </location>
    <ligand>
        <name>FMN</name>
        <dbReference type="ChEBI" id="CHEBI:58210"/>
    </ligand>
</feature>
<feature type="binding site" evidence="8">
    <location>
        <position position="260"/>
    </location>
    <ligand>
        <name>glyoxylate</name>
        <dbReference type="ChEBI" id="CHEBI:36655"/>
    </ligand>
</feature>
<evidence type="ECO:0000313" key="11">
    <source>
        <dbReference type="Proteomes" id="UP000008144"/>
    </source>
</evidence>
<comment type="similarity">
    <text evidence="4">Belongs to the FMN-dependent alpha-hydroxy acid dehydrogenase family.</text>
</comment>
<evidence type="ECO:0000256" key="3">
    <source>
        <dbReference type="ARBA" id="ARBA00023002"/>
    </source>
</evidence>
<keyword evidence="8" id="KW-0285">Flavoprotein</keyword>
<dbReference type="OMA" id="TWDDLVW"/>
<feature type="binding site" evidence="8">
    <location>
        <position position="262"/>
    </location>
    <ligand>
        <name>glyoxylate</name>
        <dbReference type="ChEBI" id="CHEBI:36655"/>
    </ligand>
</feature>
<accession>F6SZD3</accession>
<dbReference type="FunFam" id="3.20.20.70:FF:000056">
    <property type="entry name" value="hydroxyacid oxidase 2"/>
    <property type="match status" value="1"/>
</dbReference>
<evidence type="ECO:0000256" key="6">
    <source>
        <dbReference type="ARBA" id="ARBA00029327"/>
    </source>
</evidence>
<organism evidence="10 11">
    <name type="scientific">Ciona intestinalis</name>
    <name type="common">Transparent sea squirt</name>
    <name type="synonym">Ascidia intestinalis</name>
    <dbReference type="NCBI Taxonomy" id="7719"/>
    <lineage>
        <taxon>Eukaryota</taxon>
        <taxon>Metazoa</taxon>
        <taxon>Chordata</taxon>
        <taxon>Tunicata</taxon>
        <taxon>Ascidiacea</taxon>
        <taxon>Phlebobranchia</taxon>
        <taxon>Cionidae</taxon>
        <taxon>Ciona</taxon>
    </lineage>
</organism>
<feature type="binding site" evidence="8">
    <location>
        <begin position="86"/>
        <end position="88"/>
    </location>
    <ligand>
        <name>FMN</name>
        <dbReference type="ChEBI" id="CHEBI:58210"/>
    </ligand>
</feature>
<dbReference type="SUPFAM" id="SSF51395">
    <property type="entry name" value="FMN-linked oxidoreductases"/>
    <property type="match status" value="1"/>
</dbReference>
<dbReference type="InterPro" id="IPR012133">
    <property type="entry name" value="Alpha-hydoxy_acid_DH_FMN"/>
</dbReference>
<dbReference type="InterPro" id="IPR013785">
    <property type="entry name" value="Aldolase_TIM"/>
</dbReference>
<dbReference type="GO" id="GO:0010181">
    <property type="term" value="F:FMN binding"/>
    <property type="evidence" value="ECO:0007669"/>
    <property type="project" value="InterPro"/>
</dbReference>
<feature type="binding site" evidence="8">
    <location>
        <position position="139"/>
    </location>
    <ligand>
        <name>glyoxylate</name>
        <dbReference type="ChEBI" id="CHEBI:36655"/>
    </ligand>
</feature>
<feature type="binding site" evidence="8">
    <location>
        <begin position="316"/>
        <end position="317"/>
    </location>
    <ligand>
        <name>FMN</name>
        <dbReference type="ChEBI" id="CHEBI:58210"/>
    </ligand>
</feature>
<evidence type="ECO:0000256" key="1">
    <source>
        <dbReference type="ARBA" id="ARBA00001917"/>
    </source>
</evidence>
<dbReference type="EMBL" id="EAAA01002290">
    <property type="status" value="NOT_ANNOTATED_CDS"/>
    <property type="molecule type" value="Genomic_DNA"/>
</dbReference>
<feature type="domain" description="FMN hydroxy acid dehydrogenase" evidence="9">
    <location>
        <begin position="2"/>
        <end position="367"/>
    </location>
</feature>
<feature type="binding site" evidence="8">
    <location>
        <position position="165"/>
    </location>
    <ligand>
        <name>FMN</name>
        <dbReference type="ChEBI" id="CHEBI:58210"/>
    </ligand>
</feature>
<dbReference type="InterPro" id="IPR000262">
    <property type="entry name" value="FMN-dep_DH"/>
</dbReference>
<dbReference type="InterPro" id="IPR037396">
    <property type="entry name" value="FMN_HAD"/>
</dbReference>
<reference evidence="10" key="3">
    <citation type="submission" date="2025-08" db="UniProtKB">
        <authorList>
            <consortium name="Ensembl"/>
        </authorList>
    </citation>
    <scope>IDENTIFICATION</scope>
</reference>
<dbReference type="GO" id="GO:0005777">
    <property type="term" value="C:peroxisome"/>
    <property type="evidence" value="ECO:0007669"/>
    <property type="project" value="UniProtKB-ARBA"/>
</dbReference>
<dbReference type="InParanoid" id="F6SZD3"/>
<feature type="binding site" evidence="8">
    <location>
        <begin position="293"/>
        <end position="297"/>
    </location>
    <ligand>
        <name>FMN</name>
        <dbReference type="ChEBI" id="CHEBI:58210"/>
    </ligand>
</feature>
<name>F6SZD3_CIOIN</name>
<dbReference type="Gene3D" id="3.20.20.70">
    <property type="entry name" value="Aldolase class I"/>
    <property type="match status" value="1"/>
</dbReference>
<reference evidence="11" key="1">
    <citation type="journal article" date="2002" name="Science">
        <title>The draft genome of Ciona intestinalis: insights into chordate and vertebrate origins.</title>
        <authorList>
            <person name="Dehal P."/>
            <person name="Satou Y."/>
            <person name="Campbell R.K."/>
            <person name="Chapman J."/>
            <person name="Degnan B."/>
            <person name="De Tomaso A."/>
            <person name="Davidson B."/>
            <person name="Di Gregorio A."/>
            <person name="Gelpke M."/>
            <person name="Goodstein D.M."/>
            <person name="Harafuji N."/>
            <person name="Hastings K.E."/>
            <person name="Ho I."/>
            <person name="Hotta K."/>
            <person name="Huang W."/>
            <person name="Kawashima T."/>
            <person name="Lemaire P."/>
            <person name="Martinez D."/>
            <person name="Meinertzhagen I.A."/>
            <person name="Necula S."/>
            <person name="Nonaka M."/>
            <person name="Putnam N."/>
            <person name="Rash S."/>
            <person name="Saiga H."/>
            <person name="Satake M."/>
            <person name="Terry A."/>
            <person name="Yamada L."/>
            <person name="Wang H.G."/>
            <person name="Awazu S."/>
            <person name="Azumi K."/>
            <person name="Boore J."/>
            <person name="Branno M."/>
            <person name="Chin-Bow S."/>
            <person name="DeSantis R."/>
            <person name="Doyle S."/>
            <person name="Francino P."/>
            <person name="Keys D.N."/>
            <person name="Haga S."/>
            <person name="Hayashi H."/>
            <person name="Hino K."/>
            <person name="Imai K.S."/>
            <person name="Inaba K."/>
            <person name="Kano S."/>
            <person name="Kobayashi K."/>
            <person name="Kobayashi M."/>
            <person name="Lee B.I."/>
            <person name="Makabe K.W."/>
            <person name="Manohar C."/>
            <person name="Matassi G."/>
            <person name="Medina M."/>
            <person name="Mochizuki Y."/>
            <person name="Mount S."/>
            <person name="Morishita T."/>
            <person name="Miura S."/>
            <person name="Nakayama A."/>
            <person name="Nishizaka S."/>
            <person name="Nomoto H."/>
            <person name="Ohta F."/>
            <person name="Oishi K."/>
            <person name="Rigoutsos I."/>
            <person name="Sano M."/>
            <person name="Sasaki A."/>
            <person name="Sasakura Y."/>
            <person name="Shoguchi E."/>
            <person name="Shin-i T."/>
            <person name="Spagnuolo A."/>
            <person name="Stainier D."/>
            <person name="Suzuki M.M."/>
            <person name="Tassy O."/>
            <person name="Takatori N."/>
            <person name="Tokuoka M."/>
            <person name="Yagi K."/>
            <person name="Yoshizaki F."/>
            <person name="Wada S."/>
            <person name="Zhang C."/>
            <person name="Hyatt P.D."/>
            <person name="Larimer F."/>
            <person name="Detter C."/>
            <person name="Doggett N."/>
            <person name="Glavina T."/>
            <person name="Hawkins T."/>
            <person name="Richardson P."/>
            <person name="Lucas S."/>
            <person name="Kohara Y."/>
            <person name="Levine M."/>
            <person name="Satoh N."/>
            <person name="Rokhsar D.S."/>
        </authorList>
    </citation>
    <scope>NUCLEOTIDE SEQUENCE [LARGE SCALE GENOMIC DNA]</scope>
</reference>
<dbReference type="Ensembl" id="ENSCINT00000014303.3">
    <property type="protein sequence ID" value="ENSCINP00000014303.3"/>
    <property type="gene ID" value="ENSCING00000006968.3"/>
</dbReference>
<feature type="binding site" evidence="8">
    <location>
        <position position="265"/>
    </location>
    <ligand>
        <name>glyoxylate</name>
        <dbReference type="ChEBI" id="CHEBI:36655"/>
    </ligand>
</feature>
<comment type="catalytic activity">
    <reaction evidence="6">
        <text>2-hydroxyoctanoate + O2 = 2-oxooctanoate + H2O2</text>
        <dbReference type="Rhea" id="RHEA:67940"/>
        <dbReference type="ChEBI" id="CHEBI:15379"/>
        <dbReference type="ChEBI" id="CHEBI:16240"/>
        <dbReference type="ChEBI" id="CHEBI:133514"/>
        <dbReference type="ChEBI" id="CHEBI:176689"/>
    </reaction>
    <physiologicalReaction direction="left-to-right" evidence="6">
        <dbReference type="Rhea" id="RHEA:67941"/>
    </physiologicalReaction>
</comment>
<reference evidence="10" key="2">
    <citation type="journal article" date="2008" name="Genome Biol.">
        <title>Improved genome assembly and evidence-based global gene model set for the chordate Ciona intestinalis: new insight into intron and operon populations.</title>
        <authorList>
            <person name="Satou Y."/>
            <person name="Mineta K."/>
            <person name="Ogasawara M."/>
            <person name="Sasakura Y."/>
            <person name="Shoguchi E."/>
            <person name="Ueno K."/>
            <person name="Yamada L."/>
            <person name="Matsumoto J."/>
            <person name="Wasserscheid J."/>
            <person name="Dewar K."/>
            <person name="Wiley G.B."/>
            <person name="Macmil S.L."/>
            <person name="Roe B.A."/>
            <person name="Zeller R.W."/>
            <person name="Hastings K.E."/>
            <person name="Lemaire P."/>
            <person name="Lindquist E."/>
            <person name="Endo T."/>
            <person name="Hotta K."/>
            <person name="Inaba K."/>
        </authorList>
    </citation>
    <scope>NUCLEOTIDE SEQUENCE [LARGE SCALE GENOMIC DNA]</scope>
    <source>
        <strain evidence="10">wild type</strain>
    </source>
</reference>
<dbReference type="PANTHER" id="PTHR10578">
    <property type="entry name" value="S -2-HYDROXY-ACID OXIDASE-RELATED"/>
    <property type="match status" value="1"/>
</dbReference>
<keyword evidence="11" id="KW-1185">Reference proteome</keyword>
<dbReference type="Pfam" id="PF01070">
    <property type="entry name" value="FMN_dh"/>
    <property type="match status" value="1"/>
</dbReference>
<feature type="binding site" evidence="8">
    <location>
        <position position="174"/>
    </location>
    <ligand>
        <name>glyoxylate</name>
        <dbReference type="ChEBI" id="CHEBI:36655"/>
    </ligand>
</feature>
<dbReference type="STRING" id="7719.ENSCINP00000014303"/>
<protein>
    <recommendedName>
        <fullName evidence="2">(S)-2-hydroxy-acid oxidase</fullName>
        <ecNumber evidence="2">1.1.3.15</ecNumber>
    </recommendedName>
</protein>
<dbReference type="PROSITE" id="PS51349">
    <property type="entry name" value="FMN_HYDROXY_ACID_DH_2"/>
    <property type="match status" value="1"/>
</dbReference>
<dbReference type="PIRSF" id="PIRSF000138">
    <property type="entry name" value="Al-hdrx_acd_dh"/>
    <property type="match status" value="1"/>
</dbReference>
<dbReference type="CDD" id="cd02809">
    <property type="entry name" value="alpha_hydroxyacid_oxid_FMN"/>
    <property type="match status" value="1"/>
</dbReference>
<evidence type="ECO:0000256" key="5">
    <source>
        <dbReference type="ARBA" id="ARBA00029325"/>
    </source>
</evidence>
<comment type="cofactor">
    <cofactor evidence="1">
        <name>FMN</name>
        <dbReference type="ChEBI" id="CHEBI:58210"/>
    </cofactor>
</comment>
<proteinExistence type="inferred from homology"/>
<feature type="active site" description="Proton acceptor" evidence="7">
    <location>
        <position position="262"/>
    </location>
</feature>
<dbReference type="EC" id="1.1.3.15" evidence="2"/>
<evidence type="ECO:0000313" key="10">
    <source>
        <dbReference type="Ensembl" id="ENSCINP00000014303.3"/>
    </source>
</evidence>
<dbReference type="PANTHER" id="PTHR10578:SF146">
    <property type="entry name" value="OXIDASE, PUTATIVE-RELATED"/>
    <property type="match status" value="1"/>
</dbReference>
<keyword evidence="3" id="KW-0560">Oxidoreductase</keyword>
<sequence>ILQNHQTITDEYLEKYCKKTLPQSVYAFFSQGSYDENTLRDSIQAYQRYKLVPSGLPTQTCDLRTRIEFPKRGISLDLELPFGFSPVGLMGAGHKDAELATTKAAENFGACAILSSHSSKSIEEIQQAAPGCIKMLQLYVYLSREVSEALVQRAERAGFKAIVVTIDGQVRGIRYSTMRTPLGNEYQSGNFGSELLASVGLDVDKRRQGIGYEIKDPSLTWDDIKWLRSITDLPIILKGVLRADDAIKALDYDVDGIMVSTHGGRQLDGTPAPIDALPEIVDAVKGRLVIFVDGGVRSGDDVLKSIAVGADVVFFGRPMLWGLVWKGQAGVETVLQTYKDGLSTAMMRNGLSRLSNITRANVQRCNASNTISSPRL</sequence>
<evidence type="ECO:0000256" key="4">
    <source>
        <dbReference type="ARBA" id="ARBA00024042"/>
    </source>
</evidence>
<evidence type="ECO:0000259" key="9">
    <source>
        <dbReference type="PROSITE" id="PS51349"/>
    </source>
</evidence>
<dbReference type="AlphaFoldDB" id="F6SZD3"/>
<dbReference type="HOGENOM" id="CLU_020639_0_0_1"/>
<dbReference type="GeneTree" id="ENSGT00390000018717"/>
<comment type="catalytic activity">
    <reaction evidence="5">
        <text>a (2S)-2-hydroxycarboxylate + O2 = a 2-oxocarboxylate + H2O2</text>
        <dbReference type="Rhea" id="RHEA:16789"/>
        <dbReference type="ChEBI" id="CHEBI:15379"/>
        <dbReference type="ChEBI" id="CHEBI:16240"/>
        <dbReference type="ChEBI" id="CHEBI:35179"/>
        <dbReference type="ChEBI" id="CHEBI:58123"/>
        <dbReference type="EC" id="1.1.3.15"/>
    </reaction>
    <physiologicalReaction direction="left-to-right" evidence="5">
        <dbReference type="Rhea" id="RHEA:16790"/>
    </physiologicalReaction>
</comment>
<evidence type="ECO:0000256" key="7">
    <source>
        <dbReference type="PIRSR" id="PIRSR000138-1"/>
    </source>
</evidence>
<evidence type="ECO:0000256" key="8">
    <source>
        <dbReference type="PIRSR" id="PIRSR000138-2"/>
    </source>
</evidence>
<dbReference type="GO" id="GO:0003973">
    <property type="term" value="F:(S)-2-hydroxy-acid oxidase activity"/>
    <property type="evidence" value="ECO:0007669"/>
    <property type="project" value="UniProtKB-EC"/>
</dbReference>
<reference evidence="10" key="4">
    <citation type="submission" date="2025-09" db="UniProtKB">
        <authorList>
            <consortium name="Ensembl"/>
        </authorList>
    </citation>
    <scope>IDENTIFICATION</scope>
</reference>
<feature type="binding site" evidence="8">
    <location>
        <position position="238"/>
    </location>
    <ligand>
        <name>FMN</name>
        <dbReference type="ChEBI" id="CHEBI:58210"/>
    </ligand>
</feature>
<dbReference type="Proteomes" id="UP000008144">
    <property type="component" value="Chromosome 6"/>
</dbReference>
<evidence type="ECO:0000256" key="2">
    <source>
        <dbReference type="ARBA" id="ARBA00013087"/>
    </source>
</evidence>